<proteinExistence type="predicted"/>
<dbReference type="GO" id="GO:0008757">
    <property type="term" value="F:S-adenosylmethionine-dependent methyltransferase activity"/>
    <property type="evidence" value="ECO:0007669"/>
    <property type="project" value="InterPro"/>
</dbReference>
<evidence type="ECO:0000259" key="1">
    <source>
        <dbReference type="Pfam" id="PF08241"/>
    </source>
</evidence>
<dbReference type="Gene3D" id="3.90.550.10">
    <property type="entry name" value="Spore Coat Polysaccharide Biosynthesis Protein SpsA, Chain A"/>
    <property type="match status" value="1"/>
</dbReference>
<reference evidence="2" key="1">
    <citation type="submission" date="2019-04" db="EMBL/GenBank/DDBJ databases">
        <title>Whole genome sequencing of cave bacteria.</title>
        <authorList>
            <person name="Gan H.M."/>
            <person name="Barton H."/>
            <person name="Savka M.A."/>
        </authorList>
    </citation>
    <scope>NUCLEOTIDE SEQUENCE [LARGE SCALE GENOMIC DNA]</scope>
    <source>
        <strain evidence="2">LC387</strain>
    </source>
</reference>
<name>A0A4U6BME2_9BRAD</name>
<gene>
    <name evidence="2" type="ORF">YH63_008445</name>
</gene>
<dbReference type="Gene3D" id="3.40.50.150">
    <property type="entry name" value="Vaccinia Virus protein VP39"/>
    <property type="match status" value="1"/>
</dbReference>
<evidence type="ECO:0000313" key="2">
    <source>
        <dbReference type="EMBL" id="TKT71437.1"/>
    </source>
</evidence>
<accession>A0A4U6BME2</accession>
<sequence length="619" mass="71171">MPMTKRSDDLIFFTICSKNFLGYALALYRSLVAHQASVHFHVAVCDDLSNFDRLQFPFEILSIDQLGIPNFDEMRRRYNITELNTAIKPFVFSYLFDSQPNQPVVYLDPDIFIVSPLDELNQLIEAGPDCILTPHISEPAEYAEMSDDKFLQYGIYNLGFCMLRGTDEVRRVASWWGRRLETHCVIDLPNGLFVDQKWADLLPAFISNTKILRHPGYNVAYWNLSQRRVRREEDVWTVNGEPLRFFHFSGNKIEDTSILSRHSSQFSIGNSGDVSLLLDRYRDEVFFNGHSHYTTVPYGFSWSGSSGHNAHTDESIARERQSRKGDIPHLPLLKSRSLEEYDVARSFLQNVIRDREQIEQEAIPFGEDAFRLTGYCACCAKTHSFQVSGMYSSRTLADGRVVPNWREHLNCLSCGLVNRVRASLQIFRQEFSPAETDSIYITEAITSTYSWVKERFANTTGSEFFPDARLSGEIRNGVLHQDIQSMSFKDHSFDHVLSFDVLEHVPYHNKAFEEFFRCLKPGGRLLFTAPFSAALNDHHVQAELSSSGELIIHGEPEYHGNPVDMEKGSLSFRRYGWRVLDELRKVGFEDCEVLTYWSKELLYFGNPQHVICATKRAIA</sequence>
<dbReference type="SUPFAM" id="SSF53448">
    <property type="entry name" value="Nucleotide-diphospho-sugar transferases"/>
    <property type="match status" value="1"/>
</dbReference>
<dbReference type="AlphaFoldDB" id="A0A4U6BME2"/>
<dbReference type="Proteomes" id="UP000034832">
    <property type="component" value="Unassembled WGS sequence"/>
</dbReference>
<feature type="domain" description="Methyltransferase type 11" evidence="1">
    <location>
        <begin position="452"/>
        <end position="527"/>
    </location>
</feature>
<dbReference type="InterPro" id="IPR013216">
    <property type="entry name" value="Methyltransf_11"/>
</dbReference>
<dbReference type="EMBL" id="LBIA02000001">
    <property type="protein sequence ID" value="TKT71437.1"/>
    <property type="molecule type" value="Genomic_DNA"/>
</dbReference>
<dbReference type="CDD" id="cd02440">
    <property type="entry name" value="AdoMet_MTases"/>
    <property type="match status" value="1"/>
</dbReference>
<dbReference type="Pfam" id="PF08241">
    <property type="entry name" value="Methyltransf_11"/>
    <property type="match status" value="1"/>
</dbReference>
<organism evidence="2 3">
    <name type="scientific">Afipia massiliensis</name>
    <dbReference type="NCBI Taxonomy" id="211460"/>
    <lineage>
        <taxon>Bacteria</taxon>
        <taxon>Pseudomonadati</taxon>
        <taxon>Pseudomonadota</taxon>
        <taxon>Alphaproteobacteria</taxon>
        <taxon>Hyphomicrobiales</taxon>
        <taxon>Nitrobacteraceae</taxon>
        <taxon>Afipia</taxon>
    </lineage>
</organism>
<dbReference type="InterPro" id="IPR029063">
    <property type="entry name" value="SAM-dependent_MTases_sf"/>
</dbReference>
<keyword evidence="2" id="KW-0489">Methyltransferase</keyword>
<dbReference type="InterPro" id="IPR029044">
    <property type="entry name" value="Nucleotide-diphossugar_trans"/>
</dbReference>
<evidence type="ECO:0000313" key="3">
    <source>
        <dbReference type="Proteomes" id="UP000034832"/>
    </source>
</evidence>
<protein>
    <submittedName>
        <fullName evidence="2">Methyltransferase domain-containing protein</fullName>
    </submittedName>
</protein>
<comment type="caution">
    <text evidence="2">The sequence shown here is derived from an EMBL/GenBank/DDBJ whole genome shotgun (WGS) entry which is preliminary data.</text>
</comment>
<keyword evidence="3" id="KW-1185">Reference proteome</keyword>
<dbReference type="GO" id="GO:0032259">
    <property type="term" value="P:methylation"/>
    <property type="evidence" value="ECO:0007669"/>
    <property type="project" value="UniProtKB-KW"/>
</dbReference>
<dbReference type="OrthoDB" id="8153637at2"/>
<keyword evidence="2" id="KW-0808">Transferase</keyword>
<dbReference type="SUPFAM" id="SSF53335">
    <property type="entry name" value="S-adenosyl-L-methionine-dependent methyltransferases"/>
    <property type="match status" value="1"/>
</dbReference>